<feature type="transmembrane region" description="Helical" evidence="2">
    <location>
        <begin position="248"/>
        <end position="270"/>
    </location>
</feature>
<feature type="transmembrane region" description="Helical" evidence="2">
    <location>
        <begin position="142"/>
        <end position="163"/>
    </location>
</feature>
<feature type="transmembrane region" description="Helical" evidence="2">
    <location>
        <begin position="21"/>
        <end position="41"/>
    </location>
</feature>
<keyword evidence="4" id="KW-1185">Reference proteome</keyword>
<proteinExistence type="predicted"/>
<feature type="transmembrane region" description="Helical" evidence="2">
    <location>
        <begin position="318"/>
        <end position="341"/>
    </location>
</feature>
<feature type="region of interest" description="Disordered" evidence="1">
    <location>
        <begin position="389"/>
        <end position="415"/>
    </location>
</feature>
<protein>
    <submittedName>
        <fullName evidence="3">Uncharacterized protein</fullName>
    </submittedName>
</protein>
<feature type="transmembrane region" description="Helical" evidence="2">
    <location>
        <begin position="200"/>
        <end position="228"/>
    </location>
</feature>
<dbReference type="Proteomes" id="UP001165587">
    <property type="component" value="Unassembled WGS sequence"/>
</dbReference>
<name>A0AA41XES3_9MICO</name>
<keyword evidence="2" id="KW-1133">Transmembrane helix</keyword>
<gene>
    <name evidence="3" type="ORF">N1028_04305</name>
</gene>
<sequence>MNARPRVPAVHPFPATAGLTVLLAAFVAELGFAGAIVLGAVRGESPATVVTDLLESTTAATVWGFLAVAGAFVIALQVSWTSLSDGTGGSPPGHHPVSTARLDDRLRRVARFRWAALLAGAFTLNAWLLALLALTAEPAVQLLTSLGMAGVVFFAVDAATVVLRFDTRPQLIPAQRRAVTAYAGLPARDRRALRRHPRAATAAGVALGIAWIAVIEAILIASFVALVGASEPQAEPARLRALSTGAPAAALEIALTGALLVAFAIAAVALARASRASTSRWSAPARPLAVVGSVLLLAPAVGFTVWLVVVLVRAGMPIAQALLLGAIFASPSAIPVSALLAPGRASRFRIGPRAAARLVIHGLQRAELESRLRRIRLLEAVFDAPTASAQSAAEPAAQPPVTSPPPPPSAARSFTFTLVIGREHTARRPGHPENSR</sequence>
<evidence type="ECO:0000313" key="3">
    <source>
        <dbReference type="EMBL" id="MCS5725113.1"/>
    </source>
</evidence>
<dbReference type="AlphaFoldDB" id="A0AA41XES3"/>
<feature type="transmembrane region" description="Helical" evidence="2">
    <location>
        <begin position="114"/>
        <end position="136"/>
    </location>
</feature>
<feature type="compositionally biased region" description="Pro residues" evidence="1">
    <location>
        <begin position="397"/>
        <end position="409"/>
    </location>
</feature>
<feature type="transmembrane region" description="Helical" evidence="2">
    <location>
        <begin position="290"/>
        <end position="312"/>
    </location>
</feature>
<evidence type="ECO:0000256" key="2">
    <source>
        <dbReference type="SAM" id="Phobius"/>
    </source>
</evidence>
<dbReference type="RefSeq" id="WP_259525590.1">
    <property type="nucleotide sequence ID" value="NZ_JANLCK010000002.1"/>
</dbReference>
<feature type="transmembrane region" description="Helical" evidence="2">
    <location>
        <begin position="61"/>
        <end position="80"/>
    </location>
</feature>
<keyword evidence="2" id="KW-0472">Membrane</keyword>
<organism evidence="3 4">
    <name type="scientific">Herbiconiux oxytropis</name>
    <dbReference type="NCBI Taxonomy" id="2970915"/>
    <lineage>
        <taxon>Bacteria</taxon>
        <taxon>Bacillati</taxon>
        <taxon>Actinomycetota</taxon>
        <taxon>Actinomycetes</taxon>
        <taxon>Micrococcales</taxon>
        <taxon>Microbacteriaceae</taxon>
        <taxon>Herbiconiux</taxon>
    </lineage>
</organism>
<keyword evidence="2" id="KW-0812">Transmembrane</keyword>
<comment type="caution">
    <text evidence="3">The sequence shown here is derived from an EMBL/GenBank/DDBJ whole genome shotgun (WGS) entry which is preliminary data.</text>
</comment>
<evidence type="ECO:0000313" key="4">
    <source>
        <dbReference type="Proteomes" id="UP001165587"/>
    </source>
</evidence>
<evidence type="ECO:0000256" key="1">
    <source>
        <dbReference type="SAM" id="MobiDB-lite"/>
    </source>
</evidence>
<accession>A0AA41XES3</accession>
<reference evidence="3" key="1">
    <citation type="submission" date="2022-08" db="EMBL/GenBank/DDBJ databases">
        <authorList>
            <person name="Deng Y."/>
            <person name="Han X.-F."/>
            <person name="Zhang Y.-Q."/>
        </authorList>
    </citation>
    <scope>NUCLEOTIDE SEQUENCE</scope>
    <source>
        <strain evidence="3">CPCC 203407</strain>
    </source>
</reference>
<dbReference type="EMBL" id="JANLCK010000002">
    <property type="protein sequence ID" value="MCS5725113.1"/>
    <property type="molecule type" value="Genomic_DNA"/>
</dbReference>